<dbReference type="AlphaFoldDB" id="A0A420YEK7"/>
<reference evidence="1 2" key="1">
    <citation type="submission" date="2018-08" db="EMBL/GenBank/DDBJ databases">
        <title>Draft genome of the lignicolous fungus Coniochaeta pulveracea.</title>
        <authorList>
            <person name="Borstlap C.J."/>
            <person name="De Witt R.N."/>
            <person name="Botha A."/>
            <person name="Volschenk H."/>
        </authorList>
    </citation>
    <scope>NUCLEOTIDE SEQUENCE [LARGE SCALE GENOMIC DNA]</scope>
    <source>
        <strain evidence="1 2">CAB683</strain>
    </source>
</reference>
<sequence length="210" mass="24432">MGHHEDTAMEDPFFKYGTCHTEFATGLQARDNYYLATGHYPPFYECDRCSEVFLDSQAKWSYMLEHNHCAYEYKRYGETYLDEEDHRIWTETSEDGPIWAFLLRLTSNLNTAKRISKKSIKLFTPKELEGQGNELIHISHRIWNETPEEGPLWAFLLGLASNLNTAKRNSISHRIWTKTLEDGSIWAFLLGLTSSLNTAKRISKKSTSRR</sequence>
<comment type="caution">
    <text evidence="1">The sequence shown here is derived from an EMBL/GenBank/DDBJ whole genome shotgun (WGS) entry which is preliminary data.</text>
</comment>
<proteinExistence type="predicted"/>
<protein>
    <submittedName>
        <fullName evidence="1">Uncharacterized protein</fullName>
    </submittedName>
</protein>
<gene>
    <name evidence="1" type="ORF">DL546_008630</name>
</gene>
<evidence type="ECO:0000313" key="2">
    <source>
        <dbReference type="Proteomes" id="UP000275385"/>
    </source>
</evidence>
<name>A0A420YEK7_9PEZI</name>
<dbReference type="Proteomes" id="UP000275385">
    <property type="component" value="Unassembled WGS sequence"/>
</dbReference>
<keyword evidence="2" id="KW-1185">Reference proteome</keyword>
<dbReference type="EMBL" id="QVQW01000015">
    <property type="protein sequence ID" value="RKU46341.1"/>
    <property type="molecule type" value="Genomic_DNA"/>
</dbReference>
<organism evidence="1 2">
    <name type="scientific">Coniochaeta pulveracea</name>
    <dbReference type="NCBI Taxonomy" id="177199"/>
    <lineage>
        <taxon>Eukaryota</taxon>
        <taxon>Fungi</taxon>
        <taxon>Dikarya</taxon>
        <taxon>Ascomycota</taxon>
        <taxon>Pezizomycotina</taxon>
        <taxon>Sordariomycetes</taxon>
        <taxon>Sordariomycetidae</taxon>
        <taxon>Coniochaetales</taxon>
        <taxon>Coniochaetaceae</taxon>
        <taxon>Coniochaeta</taxon>
    </lineage>
</organism>
<evidence type="ECO:0000313" key="1">
    <source>
        <dbReference type="EMBL" id="RKU46341.1"/>
    </source>
</evidence>
<accession>A0A420YEK7</accession>